<dbReference type="Proteomes" id="UP000824001">
    <property type="component" value="Unassembled WGS sequence"/>
</dbReference>
<dbReference type="EMBL" id="DVJK01000112">
    <property type="protein sequence ID" value="HIS66722.1"/>
    <property type="molecule type" value="Genomic_DNA"/>
</dbReference>
<dbReference type="AlphaFoldDB" id="A0A9D1FCT2"/>
<protein>
    <submittedName>
        <fullName evidence="2">Uncharacterized protein</fullName>
    </submittedName>
</protein>
<reference evidence="2" key="1">
    <citation type="submission" date="2020-10" db="EMBL/GenBank/DDBJ databases">
        <authorList>
            <person name="Gilroy R."/>
        </authorList>
    </citation>
    <scope>NUCLEOTIDE SEQUENCE</scope>
    <source>
        <strain evidence="2">ChiHjej10B9-9673</strain>
    </source>
</reference>
<comment type="caution">
    <text evidence="2">The sequence shown here is derived from an EMBL/GenBank/DDBJ whole genome shotgun (WGS) entry which is preliminary data.</text>
</comment>
<evidence type="ECO:0000313" key="3">
    <source>
        <dbReference type="Proteomes" id="UP000824001"/>
    </source>
</evidence>
<name>A0A9D1FCT2_9FIRM</name>
<reference evidence="2" key="2">
    <citation type="journal article" date="2021" name="PeerJ">
        <title>Extensive microbial diversity within the chicken gut microbiome revealed by metagenomics and culture.</title>
        <authorList>
            <person name="Gilroy R."/>
            <person name="Ravi A."/>
            <person name="Getino M."/>
            <person name="Pursley I."/>
            <person name="Horton D.L."/>
            <person name="Alikhan N.F."/>
            <person name="Baker D."/>
            <person name="Gharbi K."/>
            <person name="Hall N."/>
            <person name="Watson M."/>
            <person name="Adriaenssens E.M."/>
            <person name="Foster-Nyarko E."/>
            <person name="Jarju S."/>
            <person name="Secka A."/>
            <person name="Antonio M."/>
            <person name="Oren A."/>
            <person name="Chaudhuri R.R."/>
            <person name="La Ragione R."/>
            <person name="Hildebrand F."/>
            <person name="Pallen M.J."/>
        </authorList>
    </citation>
    <scope>NUCLEOTIDE SEQUENCE</scope>
    <source>
        <strain evidence="2">ChiHjej10B9-9673</strain>
    </source>
</reference>
<gene>
    <name evidence="2" type="ORF">IAC18_04065</name>
</gene>
<keyword evidence="1" id="KW-0732">Signal</keyword>
<feature type="chain" id="PRO_5038570444" evidence="1">
    <location>
        <begin position="20"/>
        <end position="149"/>
    </location>
</feature>
<dbReference type="PROSITE" id="PS51257">
    <property type="entry name" value="PROKAR_LIPOPROTEIN"/>
    <property type="match status" value="1"/>
</dbReference>
<evidence type="ECO:0000313" key="2">
    <source>
        <dbReference type="EMBL" id="HIS66722.1"/>
    </source>
</evidence>
<organism evidence="2 3">
    <name type="scientific">Candidatus Scatomorpha merdipullorum</name>
    <dbReference type="NCBI Taxonomy" id="2840927"/>
    <lineage>
        <taxon>Bacteria</taxon>
        <taxon>Bacillati</taxon>
        <taxon>Bacillota</taxon>
        <taxon>Clostridia</taxon>
        <taxon>Eubacteriales</taxon>
        <taxon>Candidatus Scatomorpha</taxon>
    </lineage>
</organism>
<feature type="signal peptide" evidence="1">
    <location>
        <begin position="1"/>
        <end position="19"/>
    </location>
</feature>
<sequence>MRRLIPVALILALLLAACGAPESGIEGVAAENYPRINGSEDAMPLIQLVFERVHTQYSGGDYPTEALGAEESYEALLAGELELVIAPYPGEDVLAAAESAGTELEPQALEYGGLYAVTLAGLSEDDPARLVADWLLSDEAAAEIEPALA</sequence>
<accession>A0A9D1FCT2</accession>
<proteinExistence type="predicted"/>
<evidence type="ECO:0000256" key="1">
    <source>
        <dbReference type="SAM" id="SignalP"/>
    </source>
</evidence>